<protein>
    <submittedName>
        <fullName evidence="3">Acyl-CoA dehydrogenase family protein</fullName>
    </submittedName>
</protein>
<feature type="region of interest" description="Disordered" evidence="1">
    <location>
        <begin position="300"/>
        <end position="326"/>
    </location>
</feature>
<organism evidence="3 4">
    <name type="scientific">Skermania pinensis</name>
    <dbReference type="NCBI Taxonomy" id="39122"/>
    <lineage>
        <taxon>Bacteria</taxon>
        <taxon>Bacillati</taxon>
        <taxon>Actinomycetota</taxon>
        <taxon>Actinomycetes</taxon>
        <taxon>Mycobacteriales</taxon>
        <taxon>Gordoniaceae</taxon>
        <taxon>Skermania</taxon>
    </lineage>
</organism>
<feature type="domain" description="Acyl-CoA oxidase/dehydrogenase middle" evidence="2">
    <location>
        <begin position="75"/>
        <end position="151"/>
    </location>
</feature>
<sequence length="326" mass="34941">MPDVFDFVLTENPLSTAPVDVFEADRRARDTGFATPVDAAVAGGFGSDRLGYAFLAGYQAALRALLPDIPNVRTALCGTEAGGGHPAAIHTTLTPGRDGFTLDGTKSFVTLGSAAELLVVLAGDERAPSGRKALRAALVPAGLPGVSFTAQPVLPFTPEIPHATLRLTAVPLPAHAVLPGDGYLRYLKPFRTIEDLHIQAAVLGWLIGVARRSSWPAPWLEQALSLLAGVRESTRADPSAPSTHLAVAGLQTGQQRLLGDAEHFWDRTEPDTRERWRRDRPLLDVAGTVRTARTAAAWRRLTTDHSPENRTPAEPDRVRPTGETAR</sequence>
<evidence type="ECO:0000259" key="2">
    <source>
        <dbReference type="Pfam" id="PF02770"/>
    </source>
</evidence>
<dbReference type="InterPro" id="IPR006091">
    <property type="entry name" value="Acyl-CoA_Oxase/DH_mid-dom"/>
</dbReference>
<gene>
    <name evidence="3" type="ORF">KV203_05290</name>
</gene>
<dbReference type="InterPro" id="IPR009100">
    <property type="entry name" value="AcylCoA_DH/oxidase_NM_dom_sf"/>
</dbReference>
<evidence type="ECO:0000313" key="3">
    <source>
        <dbReference type="EMBL" id="QXQ14798.1"/>
    </source>
</evidence>
<dbReference type="RefSeq" id="WP_083530315.1">
    <property type="nucleotide sequence ID" value="NZ_CBCRUZ010000014.1"/>
</dbReference>
<dbReference type="Gene3D" id="2.40.110.10">
    <property type="entry name" value="Butyryl-CoA Dehydrogenase, subunit A, domain 2"/>
    <property type="match status" value="1"/>
</dbReference>
<evidence type="ECO:0000313" key="4">
    <source>
        <dbReference type="Proteomes" id="UP000887023"/>
    </source>
</evidence>
<dbReference type="Pfam" id="PF02770">
    <property type="entry name" value="Acyl-CoA_dh_M"/>
    <property type="match status" value="1"/>
</dbReference>
<accession>A0ABX8SAB2</accession>
<evidence type="ECO:0000256" key="1">
    <source>
        <dbReference type="SAM" id="MobiDB-lite"/>
    </source>
</evidence>
<keyword evidence="4" id="KW-1185">Reference proteome</keyword>
<name>A0ABX8SAB2_9ACTN</name>
<dbReference type="SUPFAM" id="SSF56645">
    <property type="entry name" value="Acyl-CoA dehydrogenase NM domain-like"/>
    <property type="match status" value="1"/>
</dbReference>
<dbReference type="EMBL" id="CP079105">
    <property type="protein sequence ID" value="QXQ14798.1"/>
    <property type="molecule type" value="Genomic_DNA"/>
</dbReference>
<proteinExistence type="predicted"/>
<dbReference type="InterPro" id="IPR046373">
    <property type="entry name" value="Acyl-CoA_Oxase/DH_mid-dom_sf"/>
</dbReference>
<reference evidence="3" key="1">
    <citation type="submission" date="2021-07" db="EMBL/GenBank/DDBJ databases">
        <title>Candidatus Kaistella beijingensis sp. nov. isolated from a municipal wastewater treatment plant is involved in sludge foaming.</title>
        <authorList>
            <person name="Song Y."/>
            <person name="Liu S.-J."/>
        </authorList>
    </citation>
    <scope>NUCLEOTIDE SEQUENCE</scope>
    <source>
        <strain evidence="3">DSM 43998</strain>
    </source>
</reference>
<dbReference type="Proteomes" id="UP000887023">
    <property type="component" value="Chromosome"/>
</dbReference>
<feature type="compositionally biased region" description="Basic and acidic residues" evidence="1">
    <location>
        <begin position="301"/>
        <end position="326"/>
    </location>
</feature>